<dbReference type="GO" id="GO:0009941">
    <property type="term" value="C:chloroplast envelope"/>
    <property type="evidence" value="ECO:0007669"/>
    <property type="project" value="TreeGrafter"/>
</dbReference>
<reference evidence="2 3" key="1">
    <citation type="submission" date="2023-01" db="EMBL/GenBank/DDBJ databases">
        <authorList>
            <person name="Kreplak J."/>
        </authorList>
    </citation>
    <scope>NUCLEOTIDE SEQUENCE [LARGE SCALE GENOMIC DNA]</scope>
</reference>
<feature type="transmembrane region" description="Helical" evidence="1">
    <location>
        <begin position="73"/>
        <end position="98"/>
    </location>
</feature>
<keyword evidence="1" id="KW-1133">Transmembrane helix</keyword>
<keyword evidence="1" id="KW-0812">Transmembrane</keyword>
<dbReference type="EMBL" id="OX451741">
    <property type="protein sequence ID" value="CAI8618930.1"/>
    <property type="molecule type" value="Genomic_DNA"/>
</dbReference>
<evidence type="ECO:0000313" key="2">
    <source>
        <dbReference type="EMBL" id="CAI8618930.1"/>
    </source>
</evidence>
<dbReference type="AlphaFoldDB" id="A0AAV1BBU3"/>
<gene>
    <name evidence="2" type="ORF">VFH_VI147040</name>
</gene>
<accession>A0AAV1BBU3</accession>
<proteinExistence type="predicted"/>
<organism evidence="2 3">
    <name type="scientific">Vicia faba</name>
    <name type="common">Broad bean</name>
    <name type="synonym">Faba vulgaris</name>
    <dbReference type="NCBI Taxonomy" id="3906"/>
    <lineage>
        <taxon>Eukaryota</taxon>
        <taxon>Viridiplantae</taxon>
        <taxon>Streptophyta</taxon>
        <taxon>Embryophyta</taxon>
        <taxon>Tracheophyta</taxon>
        <taxon>Spermatophyta</taxon>
        <taxon>Magnoliopsida</taxon>
        <taxon>eudicotyledons</taxon>
        <taxon>Gunneridae</taxon>
        <taxon>Pentapetalae</taxon>
        <taxon>rosids</taxon>
        <taxon>fabids</taxon>
        <taxon>Fabales</taxon>
        <taxon>Fabaceae</taxon>
        <taxon>Papilionoideae</taxon>
        <taxon>50 kb inversion clade</taxon>
        <taxon>NPAAA clade</taxon>
        <taxon>Hologalegina</taxon>
        <taxon>IRL clade</taxon>
        <taxon>Fabeae</taxon>
        <taxon>Vicia</taxon>
    </lineage>
</organism>
<dbReference type="PANTHER" id="PTHR36408:SF1">
    <property type="entry name" value="TRANSMEMBRANE PROTEIN"/>
    <property type="match status" value="1"/>
</dbReference>
<sequence length="263" mass="29502">MLLTHHIHLPFTHSLFTTPFRPLHLTTPILNLKLPSTPPRFTSFTLHADRQPQTSIPNHVVANSISDSVIDSFLSLLEFLCLLSSLIVSANVAVIALWKKELYEAIGNRVAPLSMLLLVVGVLTGALIRRRRDVMIGGVPVSKVSLLPRIQKLEGDLARSANVIRILSRQLEKLGMRFQLTRKNLKEPMSETASLAQKNSKAATVLAMQSDLLEKEVEEIQKVLLAMQEQQQKQLDLILAIVKPSKPWESKQINEVNQEIHQI</sequence>
<keyword evidence="3" id="KW-1185">Reference proteome</keyword>
<feature type="transmembrane region" description="Helical" evidence="1">
    <location>
        <begin position="110"/>
        <end position="128"/>
    </location>
</feature>
<name>A0AAV1BBU3_VICFA</name>
<evidence type="ECO:0000313" key="3">
    <source>
        <dbReference type="Proteomes" id="UP001157006"/>
    </source>
</evidence>
<dbReference type="Proteomes" id="UP001157006">
    <property type="component" value="Chromosome 6"/>
</dbReference>
<evidence type="ECO:0000256" key="1">
    <source>
        <dbReference type="SAM" id="Phobius"/>
    </source>
</evidence>
<protein>
    <recommendedName>
        <fullName evidence="4">Transmembrane protein</fullName>
    </recommendedName>
</protein>
<evidence type="ECO:0008006" key="4">
    <source>
        <dbReference type="Google" id="ProtNLM"/>
    </source>
</evidence>
<keyword evidence="1" id="KW-0472">Membrane</keyword>
<dbReference type="PANTHER" id="PTHR36408">
    <property type="entry name" value="TRANSMEMBRANE PROTEIN"/>
    <property type="match status" value="1"/>
</dbReference>